<feature type="region of interest" description="Disordered" evidence="1">
    <location>
        <begin position="68"/>
        <end position="137"/>
    </location>
</feature>
<dbReference type="WBParaSite" id="HDID_0000479801-mRNA-1">
    <property type="protein sequence ID" value="HDID_0000479801-mRNA-1"/>
    <property type="gene ID" value="HDID_0000479801"/>
</dbReference>
<accession>A0A0R3SIN3</accession>
<organism evidence="4">
    <name type="scientific">Hymenolepis diminuta</name>
    <name type="common">Rat tapeworm</name>
    <dbReference type="NCBI Taxonomy" id="6216"/>
    <lineage>
        <taxon>Eukaryota</taxon>
        <taxon>Metazoa</taxon>
        <taxon>Spiralia</taxon>
        <taxon>Lophotrochozoa</taxon>
        <taxon>Platyhelminthes</taxon>
        <taxon>Cestoda</taxon>
        <taxon>Eucestoda</taxon>
        <taxon>Cyclophyllidea</taxon>
        <taxon>Hymenolepididae</taxon>
        <taxon>Hymenolepis</taxon>
    </lineage>
</organism>
<evidence type="ECO:0000313" key="2">
    <source>
        <dbReference type="EMBL" id="VDL55675.1"/>
    </source>
</evidence>
<dbReference type="EMBL" id="UYSG01002016">
    <property type="protein sequence ID" value="VDL55675.1"/>
    <property type="molecule type" value="Genomic_DNA"/>
</dbReference>
<proteinExistence type="predicted"/>
<feature type="compositionally biased region" description="Low complexity" evidence="1">
    <location>
        <begin position="111"/>
        <end position="122"/>
    </location>
</feature>
<evidence type="ECO:0000256" key="1">
    <source>
        <dbReference type="SAM" id="MobiDB-lite"/>
    </source>
</evidence>
<dbReference type="Proteomes" id="UP000274504">
    <property type="component" value="Unassembled WGS sequence"/>
</dbReference>
<feature type="compositionally biased region" description="Basic residues" evidence="1">
    <location>
        <begin position="127"/>
        <end position="137"/>
    </location>
</feature>
<name>A0A0R3SIN3_HYMDI</name>
<reference evidence="4" key="1">
    <citation type="submission" date="2017-02" db="UniProtKB">
        <authorList>
            <consortium name="WormBaseParasite"/>
        </authorList>
    </citation>
    <scope>IDENTIFICATION</scope>
</reference>
<evidence type="ECO:0000313" key="3">
    <source>
        <dbReference type="Proteomes" id="UP000274504"/>
    </source>
</evidence>
<dbReference type="AlphaFoldDB" id="A0A0R3SIN3"/>
<gene>
    <name evidence="2" type="ORF">HDID_LOCUS4796</name>
</gene>
<reference evidence="2 3" key="2">
    <citation type="submission" date="2018-11" db="EMBL/GenBank/DDBJ databases">
        <authorList>
            <consortium name="Pathogen Informatics"/>
        </authorList>
    </citation>
    <scope>NUCLEOTIDE SEQUENCE [LARGE SCALE GENOMIC DNA]</scope>
</reference>
<evidence type="ECO:0000313" key="4">
    <source>
        <dbReference type="WBParaSite" id="HDID_0000479801-mRNA-1"/>
    </source>
</evidence>
<protein>
    <submittedName>
        <fullName evidence="4">DUF948 domain-containing protein</fullName>
    </submittedName>
</protein>
<feature type="compositionally biased region" description="Polar residues" evidence="1">
    <location>
        <begin position="70"/>
        <end position="100"/>
    </location>
</feature>
<sequence>MYHLHIPLLNVTKMQNELQKVSNEGSQFSDIFEKIQADKAQLSTESKRLNSDTHDTLSKLSGAKWGNHIIGSSEQEASNSMVTAYNKQQGDHPPSSSNTDQHTRKVQRPWNSRQGNNNSRGRPLQRGFKRRENKNQS</sequence>